<evidence type="ECO:0000313" key="2">
    <source>
        <dbReference type="Proteomes" id="UP001057375"/>
    </source>
</evidence>
<dbReference type="EMBL" id="BQXS01008857">
    <property type="protein sequence ID" value="GKT30538.1"/>
    <property type="molecule type" value="Genomic_DNA"/>
</dbReference>
<feature type="non-terminal residue" evidence="1">
    <location>
        <position position="84"/>
    </location>
</feature>
<protein>
    <submittedName>
        <fullName evidence="1">Uncharacterized protein</fullName>
    </submittedName>
</protein>
<sequence>MGTAGRQNNFRCFFSGLDQESSGTVRQGVQQEQSVILAAQRDTFGADSFKVCGPDVVNNCHVGLGNGPQFAHIMGQADAQFHDP</sequence>
<keyword evidence="2" id="KW-1185">Reference proteome</keyword>
<comment type="caution">
    <text evidence="1">The sequence shown here is derived from an EMBL/GenBank/DDBJ whole genome shotgun (WGS) entry which is preliminary data.</text>
</comment>
<accession>A0ABQ5KGB7</accession>
<dbReference type="Proteomes" id="UP001057375">
    <property type="component" value="Unassembled WGS sequence"/>
</dbReference>
<name>A0ABQ5KGB7_9EUKA</name>
<proteinExistence type="predicted"/>
<gene>
    <name evidence="1" type="ORF">ADUPG1_005536</name>
</gene>
<organism evidence="1 2">
    <name type="scientific">Aduncisulcus paluster</name>
    <dbReference type="NCBI Taxonomy" id="2918883"/>
    <lineage>
        <taxon>Eukaryota</taxon>
        <taxon>Metamonada</taxon>
        <taxon>Carpediemonas-like organisms</taxon>
        <taxon>Aduncisulcus</taxon>
    </lineage>
</organism>
<evidence type="ECO:0000313" key="1">
    <source>
        <dbReference type="EMBL" id="GKT30538.1"/>
    </source>
</evidence>
<reference evidence="1" key="1">
    <citation type="submission" date="2022-03" db="EMBL/GenBank/DDBJ databases">
        <title>Draft genome sequence of Aduncisulcus paluster, a free-living microaerophilic Fornicata.</title>
        <authorList>
            <person name="Yuyama I."/>
            <person name="Kume K."/>
            <person name="Tamura T."/>
            <person name="Inagaki Y."/>
            <person name="Hashimoto T."/>
        </authorList>
    </citation>
    <scope>NUCLEOTIDE SEQUENCE</scope>
    <source>
        <strain evidence="1">NY0171</strain>
    </source>
</reference>